<gene>
    <name evidence="8" type="primary">aroE</name>
    <name evidence="12" type="ORF">OFAG_01527</name>
</gene>
<proteinExistence type="inferred from homology"/>
<evidence type="ECO:0000256" key="2">
    <source>
        <dbReference type="ARBA" id="ARBA00012962"/>
    </source>
</evidence>
<evidence type="ECO:0000259" key="11">
    <source>
        <dbReference type="Pfam" id="PF18317"/>
    </source>
</evidence>
<comment type="pathway">
    <text evidence="1 8">Metabolic intermediate biosynthesis; chorismate biosynthesis; chorismate from D-erythrose 4-phosphate and phosphoenolpyruvate: step 4/7.</text>
</comment>
<dbReference type="HOGENOM" id="CLU_044063_2_1_4"/>
<keyword evidence="4 8" id="KW-0521">NADP</keyword>
<accession>C3X588</accession>
<feature type="binding site" evidence="8">
    <location>
        <position position="214"/>
    </location>
    <ligand>
        <name>NADP(+)</name>
        <dbReference type="ChEBI" id="CHEBI:58349"/>
    </ligand>
</feature>
<dbReference type="InterPro" id="IPR006151">
    <property type="entry name" value="Shikm_DH/Glu-tRNA_Rdtase"/>
</dbReference>
<name>C3X588_9BURK</name>
<evidence type="ECO:0000256" key="8">
    <source>
        <dbReference type="HAMAP-Rule" id="MF_00222"/>
    </source>
</evidence>
<reference evidence="12" key="1">
    <citation type="submission" date="2011-10" db="EMBL/GenBank/DDBJ databases">
        <title>The Genome Sequence of Oxalobacter formigenes HOxBLS.</title>
        <authorList>
            <consortium name="The Broad Institute Genome Sequencing Platform"/>
            <person name="Earl A."/>
            <person name="Ward D."/>
            <person name="Feldgarden M."/>
            <person name="Gevers D."/>
            <person name="Allison M.J."/>
            <person name="Humphrey S."/>
            <person name="Young S.K."/>
            <person name="Zeng Q."/>
            <person name="Gargeya S."/>
            <person name="Fitzgerald M."/>
            <person name="Haas B."/>
            <person name="Abouelleil A."/>
            <person name="Alvarado L."/>
            <person name="Arachchi H.M."/>
            <person name="Berlin A."/>
            <person name="Brown A."/>
            <person name="Chapman S.B."/>
            <person name="Chen Z."/>
            <person name="Dunbar C."/>
            <person name="Freedman E."/>
            <person name="Gearin G."/>
            <person name="Goldberg J."/>
            <person name="Griggs A."/>
            <person name="Gujja S."/>
            <person name="Heiman D."/>
            <person name="Howarth C."/>
            <person name="Larson L."/>
            <person name="Lui A."/>
            <person name="MacDonald P.J.P."/>
            <person name="Montmayeur A."/>
            <person name="Murphy C."/>
            <person name="Neiman D."/>
            <person name="Pearson M."/>
            <person name="Priest M."/>
            <person name="Roberts A."/>
            <person name="Saif S."/>
            <person name="Shea T."/>
            <person name="Shenoy N."/>
            <person name="Sisk P."/>
            <person name="Stolte C."/>
            <person name="Sykes S."/>
            <person name="Wortman J."/>
            <person name="Nusbaum C."/>
            <person name="Birren B."/>
        </authorList>
    </citation>
    <scope>NUCLEOTIDE SEQUENCE [LARGE SCALE GENOMIC DNA]</scope>
    <source>
        <strain evidence="12">HOxBLS</strain>
    </source>
</reference>
<dbReference type="FunFam" id="3.40.50.10860:FF:000006">
    <property type="entry name" value="Shikimate dehydrogenase (NADP(+))"/>
    <property type="match status" value="1"/>
</dbReference>
<dbReference type="InterPro" id="IPR022893">
    <property type="entry name" value="Shikimate_DH_fam"/>
</dbReference>
<feature type="binding site" evidence="8">
    <location>
        <position position="87"/>
    </location>
    <ligand>
        <name>shikimate</name>
        <dbReference type="ChEBI" id="CHEBI:36208"/>
    </ligand>
</feature>
<evidence type="ECO:0000256" key="3">
    <source>
        <dbReference type="ARBA" id="ARBA00022605"/>
    </source>
</evidence>
<evidence type="ECO:0000259" key="9">
    <source>
        <dbReference type="Pfam" id="PF01488"/>
    </source>
</evidence>
<dbReference type="GO" id="GO:0008652">
    <property type="term" value="P:amino acid biosynthetic process"/>
    <property type="evidence" value="ECO:0007669"/>
    <property type="project" value="UniProtKB-KW"/>
</dbReference>
<keyword evidence="5 8" id="KW-0560">Oxidoreductase</keyword>
<comment type="catalytic activity">
    <reaction evidence="7 8">
        <text>shikimate + NADP(+) = 3-dehydroshikimate + NADPH + H(+)</text>
        <dbReference type="Rhea" id="RHEA:17737"/>
        <dbReference type="ChEBI" id="CHEBI:15378"/>
        <dbReference type="ChEBI" id="CHEBI:16630"/>
        <dbReference type="ChEBI" id="CHEBI:36208"/>
        <dbReference type="ChEBI" id="CHEBI:57783"/>
        <dbReference type="ChEBI" id="CHEBI:58349"/>
        <dbReference type="EC" id="1.1.1.25"/>
    </reaction>
</comment>
<dbReference type="CDD" id="cd01065">
    <property type="entry name" value="NAD_bind_Shikimate_DH"/>
    <property type="match status" value="1"/>
</dbReference>
<dbReference type="EMBL" id="ACDP02000002">
    <property type="protein sequence ID" value="EEO28374.1"/>
    <property type="molecule type" value="Genomic_DNA"/>
</dbReference>
<dbReference type="NCBIfam" id="TIGR00507">
    <property type="entry name" value="aroE"/>
    <property type="match status" value="1"/>
</dbReference>
<evidence type="ECO:0000256" key="1">
    <source>
        <dbReference type="ARBA" id="ARBA00004871"/>
    </source>
</evidence>
<keyword evidence="3 8" id="KW-0028">Amino-acid biosynthesis</keyword>
<dbReference type="Pfam" id="PF18317">
    <property type="entry name" value="SDH_C"/>
    <property type="match status" value="1"/>
</dbReference>
<evidence type="ECO:0000256" key="7">
    <source>
        <dbReference type="ARBA" id="ARBA00049442"/>
    </source>
</evidence>
<dbReference type="AlphaFoldDB" id="C3X588"/>
<evidence type="ECO:0000259" key="10">
    <source>
        <dbReference type="Pfam" id="PF08501"/>
    </source>
</evidence>
<dbReference type="InterPro" id="IPR036291">
    <property type="entry name" value="NAD(P)-bd_dom_sf"/>
</dbReference>
<feature type="binding site" evidence="8">
    <location>
        <begin position="15"/>
        <end position="17"/>
    </location>
    <ligand>
        <name>shikimate</name>
        <dbReference type="ChEBI" id="CHEBI:36208"/>
    </ligand>
</feature>
<evidence type="ECO:0000256" key="6">
    <source>
        <dbReference type="ARBA" id="ARBA00023141"/>
    </source>
</evidence>
<dbReference type="eggNOG" id="COG0169">
    <property type="taxonomic scope" value="Bacteria"/>
</dbReference>
<feature type="binding site" evidence="8">
    <location>
        <position position="102"/>
    </location>
    <ligand>
        <name>shikimate</name>
        <dbReference type="ChEBI" id="CHEBI:36208"/>
    </ligand>
</feature>
<feature type="binding site" evidence="8">
    <location>
        <position position="237"/>
    </location>
    <ligand>
        <name>NADP(+)</name>
        <dbReference type="ChEBI" id="CHEBI:58349"/>
    </ligand>
</feature>
<dbReference type="PANTHER" id="PTHR21089:SF1">
    <property type="entry name" value="BIFUNCTIONAL 3-DEHYDROQUINATE DEHYDRATASE_SHIKIMATE DEHYDROGENASE, CHLOROPLASTIC"/>
    <property type="match status" value="1"/>
</dbReference>
<comment type="caution">
    <text evidence="8">Lacks conserved residue(s) required for the propagation of feature annotation.</text>
</comment>
<dbReference type="SUPFAM" id="SSF53223">
    <property type="entry name" value="Aminoacid dehydrogenase-like, N-terminal domain"/>
    <property type="match status" value="1"/>
</dbReference>
<feature type="binding site" evidence="8">
    <location>
        <position position="216"/>
    </location>
    <ligand>
        <name>shikimate</name>
        <dbReference type="ChEBI" id="CHEBI:36208"/>
    </ligand>
</feature>
<evidence type="ECO:0000256" key="4">
    <source>
        <dbReference type="ARBA" id="ARBA00022857"/>
    </source>
</evidence>
<dbReference type="EC" id="1.1.1.25" evidence="2 8"/>
<dbReference type="Proteomes" id="UP000003973">
    <property type="component" value="Unassembled WGS sequence"/>
</dbReference>
<dbReference type="InterPro" id="IPR046346">
    <property type="entry name" value="Aminoacid_DH-like_N_sf"/>
</dbReference>
<comment type="caution">
    <text evidence="12">The sequence shown here is derived from an EMBL/GenBank/DDBJ whole genome shotgun (WGS) entry which is preliminary data.</text>
</comment>
<dbReference type="Gene3D" id="3.40.50.720">
    <property type="entry name" value="NAD(P)-binding Rossmann-like Domain"/>
    <property type="match status" value="1"/>
</dbReference>
<dbReference type="RefSeq" id="WP_005878013.1">
    <property type="nucleotide sequence ID" value="NZ_CABMNL010000001.1"/>
</dbReference>
<dbReference type="NCBIfam" id="NF001310">
    <property type="entry name" value="PRK00258.1-2"/>
    <property type="match status" value="1"/>
</dbReference>
<feature type="binding site" evidence="8">
    <location>
        <position position="244"/>
    </location>
    <ligand>
        <name>shikimate</name>
        <dbReference type="ChEBI" id="CHEBI:36208"/>
    </ligand>
</feature>
<feature type="active site" description="Proton acceptor" evidence="8">
    <location>
        <position position="66"/>
    </location>
</feature>
<dbReference type="Gene3D" id="3.40.50.10860">
    <property type="entry name" value="Leucine Dehydrogenase, chain A, domain 1"/>
    <property type="match status" value="1"/>
</dbReference>
<feature type="domain" description="Shikimate dehydrogenase substrate binding N-terminal" evidence="10">
    <location>
        <begin position="7"/>
        <end position="89"/>
    </location>
</feature>
<comment type="similarity">
    <text evidence="8">Belongs to the shikimate dehydrogenase family.</text>
</comment>
<dbReference type="GO" id="GO:0005829">
    <property type="term" value="C:cytosol"/>
    <property type="evidence" value="ECO:0007669"/>
    <property type="project" value="TreeGrafter"/>
</dbReference>
<dbReference type="InterPro" id="IPR041121">
    <property type="entry name" value="SDH_C"/>
</dbReference>
<dbReference type="PANTHER" id="PTHR21089">
    <property type="entry name" value="SHIKIMATE DEHYDROGENASE"/>
    <property type="match status" value="1"/>
</dbReference>
<evidence type="ECO:0000313" key="12">
    <source>
        <dbReference type="EMBL" id="EEO28374.1"/>
    </source>
</evidence>
<keyword evidence="13" id="KW-1185">Reference proteome</keyword>
<dbReference type="InterPro" id="IPR013708">
    <property type="entry name" value="Shikimate_DH-bd_N"/>
</dbReference>
<dbReference type="HAMAP" id="MF_00222">
    <property type="entry name" value="Shikimate_DH_AroE"/>
    <property type="match status" value="1"/>
</dbReference>
<dbReference type="Pfam" id="PF01488">
    <property type="entry name" value="Shikimate_DH"/>
    <property type="match status" value="1"/>
</dbReference>
<protein>
    <recommendedName>
        <fullName evidence="2 8">Shikimate dehydrogenase (NADP(+))</fullName>
        <shortName evidence="8">SDH</shortName>
        <ecNumber evidence="2 8">1.1.1.25</ecNumber>
    </recommendedName>
</protein>
<feature type="domain" description="Quinate/shikimate 5-dehydrogenase/glutamyl-tRNA reductase" evidence="9">
    <location>
        <begin position="117"/>
        <end position="191"/>
    </location>
</feature>
<organism evidence="12 13">
    <name type="scientific">Oxalobacter paraformigenes</name>
    <dbReference type="NCBI Taxonomy" id="556268"/>
    <lineage>
        <taxon>Bacteria</taxon>
        <taxon>Pseudomonadati</taxon>
        <taxon>Pseudomonadota</taxon>
        <taxon>Betaproteobacteria</taxon>
        <taxon>Burkholderiales</taxon>
        <taxon>Oxalobacteraceae</taxon>
        <taxon>Oxalobacter</taxon>
    </lineage>
</organism>
<feature type="domain" description="SDH C-terminal" evidence="11">
    <location>
        <begin position="237"/>
        <end position="262"/>
    </location>
</feature>
<dbReference type="GO" id="GO:0050661">
    <property type="term" value="F:NADP binding"/>
    <property type="evidence" value="ECO:0007669"/>
    <property type="project" value="InterPro"/>
</dbReference>
<evidence type="ECO:0000313" key="13">
    <source>
        <dbReference type="Proteomes" id="UP000003973"/>
    </source>
</evidence>
<feature type="binding site" evidence="8">
    <location>
        <position position="62"/>
    </location>
    <ligand>
        <name>shikimate</name>
        <dbReference type="ChEBI" id="CHEBI:36208"/>
    </ligand>
</feature>
<dbReference type="GO" id="GO:0009423">
    <property type="term" value="P:chorismate biosynthetic process"/>
    <property type="evidence" value="ECO:0007669"/>
    <property type="project" value="UniProtKB-UniRule"/>
</dbReference>
<dbReference type="GO" id="GO:0019632">
    <property type="term" value="P:shikimate metabolic process"/>
    <property type="evidence" value="ECO:0007669"/>
    <property type="project" value="InterPro"/>
</dbReference>
<dbReference type="GO" id="GO:0004764">
    <property type="term" value="F:shikimate 3-dehydrogenase (NADP+) activity"/>
    <property type="evidence" value="ECO:0007669"/>
    <property type="project" value="UniProtKB-UniRule"/>
</dbReference>
<keyword evidence="6 8" id="KW-0057">Aromatic amino acid biosynthesis</keyword>
<evidence type="ECO:0000256" key="5">
    <source>
        <dbReference type="ARBA" id="ARBA00023002"/>
    </source>
</evidence>
<dbReference type="GO" id="GO:0009073">
    <property type="term" value="P:aromatic amino acid family biosynthetic process"/>
    <property type="evidence" value="ECO:0007669"/>
    <property type="project" value="UniProtKB-KW"/>
</dbReference>
<dbReference type="UniPathway" id="UPA00053">
    <property type="reaction ID" value="UER00087"/>
</dbReference>
<comment type="function">
    <text evidence="8">Involved in the biosynthesis of the chorismate, which leads to the biosynthesis of aromatic amino acids. Catalyzes the reversible NADPH linked reduction of 3-dehydroshikimate (DHSA) to yield shikimate (SA).</text>
</comment>
<feature type="binding site" evidence="8">
    <location>
        <begin position="127"/>
        <end position="131"/>
    </location>
    <ligand>
        <name>NADP(+)</name>
        <dbReference type="ChEBI" id="CHEBI:58349"/>
    </ligand>
</feature>
<dbReference type="SUPFAM" id="SSF51735">
    <property type="entry name" value="NAD(P)-binding Rossmann-fold domains"/>
    <property type="match status" value="1"/>
</dbReference>
<sequence>MSDRYAVVGNPVGHSKSPEIHTLFAQQTGQDIEYTRLLAPLNDFKTTVMRFAGEGGHGMNVTVPFKFEAFDLSSQLTLRAKMAGAVNTLRFDGAAIYGDNTDGAGLVADITRNAGLSLSGSRILLLGAGGAAYGVMLPLLERKPDFIHIANLDESKARELAGRFSAYGKIAVSSYGALRERFDVVINATSAGLQNAMPPVPSAVFQENTLALDLVYADNPTPFMTFANRYGAKVRDGFGMLVEQAAESFCVWRGVRPDTKPVFAFFGR</sequence>
<dbReference type="InterPro" id="IPR011342">
    <property type="entry name" value="Shikimate_DH"/>
</dbReference>
<comment type="subunit">
    <text evidence="8">Homodimer.</text>
</comment>
<dbReference type="Pfam" id="PF08501">
    <property type="entry name" value="Shikimate_dh_N"/>
    <property type="match status" value="1"/>
</dbReference>